<name>A0A5B9P745_9BACT</name>
<gene>
    <name evidence="3" type="primary">nfdA</name>
    <name evidence="3" type="ORF">MFFC18_06110</name>
</gene>
<dbReference type="InterPro" id="IPR032466">
    <property type="entry name" value="Metal_Hydrolase"/>
</dbReference>
<evidence type="ECO:0000313" key="3">
    <source>
        <dbReference type="EMBL" id="QEG20760.1"/>
    </source>
</evidence>
<sequence length="569" mass="62553" precursor="true">MRNMLQTAILLFLATICVNPCFSQDMAIINANVATMDSDNPKAEAFIVKDGRIAAVGTSEEISKQIDADMKVLDLDGKFLMPGFIEGHGHFLMLGEMRMNLDLTKANSWDEIVDQVRLAAANTPPGKWIIGRGWHQSKWDAPPSPNVEGYPTHESLSQASPNNPVLLTHASGHMDFANAYAMRLAGVEDETKNPKGGEILRNEDGSATGVFRERASGLIHSARYADEGQSKTKVSDVAYLNRAAELASEECVRKGITSFQDAGMPFAQIDYLKSVVGTRVKPRLWVMVRDSNQSLMLNLKSARTIGFADNHLTVRAIKRAIDGALGAHGAWLLQPYEDMPLSRGLNTRSIASIEEAAALAIKHDYQFCVHAIGDRANREVLDIFEKQFTANPSEDSRRWRIEHAQHLHPDDIPRFGKLGVIAAMQAVHCTSDAIFVPKRLGQRRSKDGAYVWQSLLKSGAIVTNGTDAPVEDVDPIPCFFASVTRQLKPGVTFFPEQCMSRQQALEAYTINNAKAAFEEDIKGSIEVGKLADFVVLSNDLLTCADDEILDTKVLQTVIGGETVYEAKPE</sequence>
<dbReference type="Gene3D" id="3.10.310.70">
    <property type="match status" value="1"/>
</dbReference>
<dbReference type="Pfam" id="PF07969">
    <property type="entry name" value="Amidohydro_3"/>
    <property type="match status" value="1"/>
</dbReference>
<dbReference type="Gene3D" id="3.20.20.140">
    <property type="entry name" value="Metal-dependent hydrolases"/>
    <property type="match status" value="1"/>
</dbReference>
<dbReference type="Gene3D" id="2.30.40.10">
    <property type="entry name" value="Urease, subunit C, domain 1"/>
    <property type="match status" value="1"/>
</dbReference>
<dbReference type="PANTHER" id="PTHR22642">
    <property type="entry name" value="IMIDAZOLONEPROPIONASE"/>
    <property type="match status" value="1"/>
</dbReference>
<reference evidence="3 4" key="1">
    <citation type="submission" date="2019-08" db="EMBL/GenBank/DDBJ databases">
        <title>Deep-cultivation of Planctomycetes and their phenomic and genomic characterization uncovers novel biology.</title>
        <authorList>
            <person name="Wiegand S."/>
            <person name="Jogler M."/>
            <person name="Boedeker C."/>
            <person name="Pinto D."/>
            <person name="Vollmers J."/>
            <person name="Rivas-Marin E."/>
            <person name="Kohn T."/>
            <person name="Peeters S.H."/>
            <person name="Heuer A."/>
            <person name="Rast P."/>
            <person name="Oberbeckmann S."/>
            <person name="Bunk B."/>
            <person name="Jeske O."/>
            <person name="Meyerdierks A."/>
            <person name="Storesund J.E."/>
            <person name="Kallscheuer N."/>
            <person name="Luecker S."/>
            <person name="Lage O.M."/>
            <person name="Pohl T."/>
            <person name="Merkel B.J."/>
            <person name="Hornburger P."/>
            <person name="Mueller R.-W."/>
            <person name="Bruemmer F."/>
            <person name="Labrenz M."/>
            <person name="Spormann A.M."/>
            <person name="Op den Camp H."/>
            <person name="Overmann J."/>
            <person name="Amann R."/>
            <person name="Jetten M.S.M."/>
            <person name="Mascher T."/>
            <person name="Medema M.H."/>
            <person name="Devos D.P."/>
            <person name="Kaster A.-K."/>
            <person name="Ovreas L."/>
            <person name="Rohde M."/>
            <person name="Galperin M.Y."/>
            <person name="Jogler C."/>
        </authorList>
    </citation>
    <scope>NUCLEOTIDE SEQUENCE [LARGE SCALE GENOMIC DNA]</scope>
    <source>
        <strain evidence="3 4">FC18</strain>
    </source>
</reference>
<dbReference type="EC" id="3.5.1.91" evidence="3"/>
<dbReference type="SUPFAM" id="SSF51556">
    <property type="entry name" value="Metallo-dependent hydrolases"/>
    <property type="match status" value="1"/>
</dbReference>
<dbReference type="AlphaFoldDB" id="A0A5B9P745"/>
<dbReference type="InterPro" id="IPR013108">
    <property type="entry name" value="Amidohydro_3"/>
</dbReference>
<dbReference type="EMBL" id="CP042912">
    <property type="protein sequence ID" value="QEG20760.1"/>
    <property type="molecule type" value="Genomic_DNA"/>
</dbReference>
<dbReference type="STRING" id="980251.GCA_001642875_03090"/>
<proteinExistence type="predicted"/>
<evidence type="ECO:0000313" key="4">
    <source>
        <dbReference type="Proteomes" id="UP000322214"/>
    </source>
</evidence>
<evidence type="ECO:0000256" key="1">
    <source>
        <dbReference type="SAM" id="SignalP"/>
    </source>
</evidence>
<dbReference type="KEGG" id="mff:MFFC18_06110"/>
<dbReference type="SUPFAM" id="SSF51338">
    <property type="entry name" value="Composite domain of metallo-dependent hydrolases"/>
    <property type="match status" value="1"/>
</dbReference>
<dbReference type="GO" id="GO:0016810">
    <property type="term" value="F:hydrolase activity, acting on carbon-nitrogen (but not peptide) bonds"/>
    <property type="evidence" value="ECO:0007669"/>
    <property type="project" value="InterPro"/>
</dbReference>
<dbReference type="InterPro" id="IPR033932">
    <property type="entry name" value="YtcJ-like"/>
</dbReference>
<dbReference type="InterPro" id="IPR011059">
    <property type="entry name" value="Metal-dep_hydrolase_composite"/>
</dbReference>
<evidence type="ECO:0000259" key="2">
    <source>
        <dbReference type="Pfam" id="PF07969"/>
    </source>
</evidence>
<organism evidence="3 4">
    <name type="scientific">Mariniblastus fucicola</name>
    <dbReference type="NCBI Taxonomy" id="980251"/>
    <lineage>
        <taxon>Bacteria</taxon>
        <taxon>Pseudomonadati</taxon>
        <taxon>Planctomycetota</taxon>
        <taxon>Planctomycetia</taxon>
        <taxon>Pirellulales</taxon>
        <taxon>Pirellulaceae</taxon>
        <taxon>Mariniblastus</taxon>
    </lineage>
</organism>
<feature type="domain" description="Amidohydrolase 3" evidence="2">
    <location>
        <begin position="71"/>
        <end position="564"/>
    </location>
</feature>
<protein>
    <submittedName>
        <fullName evidence="3">N-substituted formamide deformylase</fullName>
        <ecNumber evidence="3">3.5.1.91</ecNumber>
    </submittedName>
</protein>
<feature type="signal peptide" evidence="1">
    <location>
        <begin position="1"/>
        <end position="23"/>
    </location>
</feature>
<keyword evidence="1" id="KW-0732">Signal</keyword>
<accession>A0A5B9P745</accession>
<keyword evidence="4" id="KW-1185">Reference proteome</keyword>
<keyword evidence="3" id="KW-0378">Hydrolase</keyword>
<dbReference type="CDD" id="cd01300">
    <property type="entry name" value="YtcJ_like"/>
    <property type="match status" value="1"/>
</dbReference>
<dbReference type="RefSeq" id="WP_075085293.1">
    <property type="nucleotide sequence ID" value="NZ_CP042912.1"/>
</dbReference>
<dbReference type="Proteomes" id="UP000322214">
    <property type="component" value="Chromosome"/>
</dbReference>
<dbReference type="PANTHER" id="PTHR22642:SF2">
    <property type="entry name" value="PROTEIN LONG AFTER FAR-RED 3"/>
    <property type="match status" value="1"/>
</dbReference>
<feature type="chain" id="PRO_5022704195" evidence="1">
    <location>
        <begin position="24"/>
        <end position="569"/>
    </location>
</feature>